<dbReference type="Ensembl" id="ENSOSIT00000006893.1">
    <property type="protein sequence ID" value="ENSOSIP00000006434.1"/>
    <property type="gene ID" value="ENSOSIG00000004389.1"/>
</dbReference>
<dbReference type="Proteomes" id="UP000694383">
    <property type="component" value="Unplaced"/>
</dbReference>
<reference evidence="1" key="2">
    <citation type="submission" date="2025-09" db="UniProtKB">
        <authorList>
            <consortium name="Ensembl"/>
        </authorList>
    </citation>
    <scope>IDENTIFICATION</scope>
</reference>
<evidence type="ECO:0000313" key="2">
    <source>
        <dbReference type="Proteomes" id="UP000694383"/>
    </source>
</evidence>
<reference evidence="1" key="1">
    <citation type="submission" date="2025-08" db="UniProtKB">
        <authorList>
            <consortium name="Ensembl"/>
        </authorList>
    </citation>
    <scope>IDENTIFICATION</scope>
</reference>
<accession>A0A8C7X1S2</accession>
<name>A0A8C7X1S2_9TELE</name>
<dbReference type="GeneTree" id="ENSGT01000000221837"/>
<keyword evidence="2" id="KW-1185">Reference proteome</keyword>
<evidence type="ECO:0000313" key="1">
    <source>
        <dbReference type="Ensembl" id="ENSOSIP00000006434.1"/>
    </source>
</evidence>
<sequence length="41" mass="4672">MYLPQMSLGHEFGAGAACLKCKDKCEGFELHFWRFVPFCSS</sequence>
<proteinExistence type="predicted"/>
<organism evidence="1 2">
    <name type="scientific">Oryzias sinensis</name>
    <name type="common">Chinese medaka</name>
    <dbReference type="NCBI Taxonomy" id="183150"/>
    <lineage>
        <taxon>Eukaryota</taxon>
        <taxon>Metazoa</taxon>
        <taxon>Chordata</taxon>
        <taxon>Craniata</taxon>
        <taxon>Vertebrata</taxon>
        <taxon>Euteleostomi</taxon>
        <taxon>Actinopterygii</taxon>
        <taxon>Neopterygii</taxon>
        <taxon>Teleostei</taxon>
        <taxon>Neoteleostei</taxon>
        <taxon>Acanthomorphata</taxon>
        <taxon>Ovalentaria</taxon>
        <taxon>Atherinomorphae</taxon>
        <taxon>Beloniformes</taxon>
        <taxon>Adrianichthyidae</taxon>
        <taxon>Oryziinae</taxon>
        <taxon>Oryzias</taxon>
    </lineage>
</organism>
<protein>
    <submittedName>
        <fullName evidence="1">Uncharacterized protein</fullName>
    </submittedName>
</protein>
<dbReference type="AlphaFoldDB" id="A0A8C7X1S2"/>